<protein>
    <submittedName>
        <fullName evidence="1">Uncharacterized protein</fullName>
    </submittedName>
</protein>
<gene>
    <name evidence="1" type="ORF">C2G38_2226374</name>
</gene>
<proteinExistence type="predicted"/>
<evidence type="ECO:0000313" key="2">
    <source>
        <dbReference type="Proteomes" id="UP000266673"/>
    </source>
</evidence>
<accession>A0A397U2G7</accession>
<dbReference type="Proteomes" id="UP000266673">
    <property type="component" value="Unassembled WGS sequence"/>
</dbReference>
<dbReference type="InterPro" id="IPR032675">
    <property type="entry name" value="LRR_dom_sf"/>
</dbReference>
<keyword evidence="2" id="KW-1185">Reference proteome</keyword>
<dbReference type="SUPFAM" id="SSF52047">
    <property type="entry name" value="RNI-like"/>
    <property type="match status" value="1"/>
</dbReference>
<evidence type="ECO:0000313" key="1">
    <source>
        <dbReference type="EMBL" id="RIB02969.1"/>
    </source>
</evidence>
<name>A0A397U2G7_9GLOM</name>
<reference evidence="1 2" key="1">
    <citation type="submission" date="2018-06" db="EMBL/GenBank/DDBJ databases">
        <title>Comparative genomics reveals the genomic features of Rhizophagus irregularis, R. cerebriforme, R. diaphanum and Gigaspora rosea, and their symbiotic lifestyle signature.</title>
        <authorList>
            <person name="Morin E."/>
            <person name="San Clemente H."/>
            <person name="Chen E.C.H."/>
            <person name="De La Providencia I."/>
            <person name="Hainaut M."/>
            <person name="Kuo A."/>
            <person name="Kohler A."/>
            <person name="Murat C."/>
            <person name="Tang N."/>
            <person name="Roy S."/>
            <person name="Loubradou J."/>
            <person name="Henrissat B."/>
            <person name="Grigoriev I.V."/>
            <person name="Corradi N."/>
            <person name="Roux C."/>
            <person name="Martin F.M."/>
        </authorList>
    </citation>
    <scope>NUCLEOTIDE SEQUENCE [LARGE SCALE GENOMIC DNA]</scope>
    <source>
        <strain evidence="1 2">DAOM 194757</strain>
    </source>
</reference>
<dbReference type="AlphaFoldDB" id="A0A397U2G7"/>
<sequence>MFYKDVKLTTLYIVDSVFGVMFSEICFKEKKGLAKVLCKNITLTSLDRSYNEFGSKDGKDLVNSLRKNVTLTILIFMTITNQRI</sequence>
<comment type="caution">
    <text evidence="1">The sequence shown here is derived from an EMBL/GenBank/DDBJ whole genome shotgun (WGS) entry which is preliminary data.</text>
</comment>
<organism evidence="1 2">
    <name type="scientific">Gigaspora rosea</name>
    <dbReference type="NCBI Taxonomy" id="44941"/>
    <lineage>
        <taxon>Eukaryota</taxon>
        <taxon>Fungi</taxon>
        <taxon>Fungi incertae sedis</taxon>
        <taxon>Mucoromycota</taxon>
        <taxon>Glomeromycotina</taxon>
        <taxon>Glomeromycetes</taxon>
        <taxon>Diversisporales</taxon>
        <taxon>Gigasporaceae</taxon>
        <taxon>Gigaspora</taxon>
    </lineage>
</organism>
<dbReference type="EMBL" id="QKWP01002536">
    <property type="protein sequence ID" value="RIB02969.1"/>
    <property type="molecule type" value="Genomic_DNA"/>
</dbReference>
<dbReference type="Gene3D" id="3.80.10.10">
    <property type="entry name" value="Ribonuclease Inhibitor"/>
    <property type="match status" value="1"/>
</dbReference>
<dbReference type="OrthoDB" id="2438322at2759"/>